<dbReference type="NCBIfam" id="NF004018">
    <property type="entry name" value="PRK05480.1"/>
    <property type="match status" value="1"/>
</dbReference>
<evidence type="ECO:0000313" key="7">
    <source>
        <dbReference type="EMBL" id="CAA6813914.1"/>
    </source>
</evidence>
<proteinExistence type="predicted"/>
<dbReference type="Pfam" id="PF00485">
    <property type="entry name" value="PRK"/>
    <property type="match status" value="1"/>
</dbReference>
<feature type="domain" description="Phosphoribulokinase/uridine kinase" evidence="6">
    <location>
        <begin position="2"/>
        <end position="178"/>
    </location>
</feature>
<dbReference type="InterPro" id="IPR000764">
    <property type="entry name" value="Uridine_kinase-like"/>
</dbReference>
<reference evidence="7" key="1">
    <citation type="submission" date="2020-01" db="EMBL/GenBank/DDBJ databases">
        <authorList>
            <person name="Meier V. D."/>
            <person name="Meier V D."/>
        </authorList>
    </citation>
    <scope>NUCLEOTIDE SEQUENCE</scope>
    <source>
        <strain evidence="7">HLG_WM_MAG_09</strain>
    </source>
</reference>
<dbReference type="CDD" id="cd02023">
    <property type="entry name" value="UMPK"/>
    <property type="match status" value="1"/>
</dbReference>
<dbReference type="InterPro" id="IPR006083">
    <property type="entry name" value="PRK/URK"/>
</dbReference>
<sequence>MIITITGGSGSGKSKLARQLKEQSGDDKVGLISLDAYYRNQSDVPAALRGNFDHPESLDTELLCQHLDQLQSGQTIDMPVYDFTTHSRTTNTESFSPKPIMLLDGILTLALEGVNTSTDISVFVDTPADLRLARRLLRDVKERGRTPDDIIRQYIETVRPMHDLYVEPYKTQVDYCVDNETDFMPNAEALIRSLGIS</sequence>
<dbReference type="UniPathway" id="UPA00574">
    <property type="reaction ID" value="UER00637"/>
</dbReference>
<dbReference type="EMBL" id="CACVAT010000216">
    <property type="protein sequence ID" value="CAA6813914.1"/>
    <property type="molecule type" value="Genomic_DNA"/>
</dbReference>
<dbReference type="SUPFAM" id="SSF52540">
    <property type="entry name" value="P-loop containing nucleoside triphosphate hydrolases"/>
    <property type="match status" value="1"/>
</dbReference>
<comment type="pathway">
    <text evidence="1">Pyrimidine metabolism; UMP biosynthesis via salvage pathway; UMP from uridine: step 1/1.</text>
</comment>
<dbReference type="GO" id="GO:0044206">
    <property type="term" value="P:UMP salvage"/>
    <property type="evidence" value="ECO:0007669"/>
    <property type="project" value="UniProtKB-UniPathway"/>
</dbReference>
<dbReference type="InterPro" id="IPR027417">
    <property type="entry name" value="P-loop_NTPase"/>
</dbReference>
<evidence type="ECO:0000256" key="2">
    <source>
        <dbReference type="ARBA" id="ARBA00012137"/>
    </source>
</evidence>
<dbReference type="PANTHER" id="PTHR10285">
    <property type="entry name" value="URIDINE KINASE"/>
    <property type="match status" value="1"/>
</dbReference>
<dbReference type="AlphaFoldDB" id="A0A6S6T520"/>
<dbReference type="Gene3D" id="3.40.50.300">
    <property type="entry name" value="P-loop containing nucleotide triphosphate hydrolases"/>
    <property type="match status" value="1"/>
</dbReference>
<evidence type="ECO:0000256" key="5">
    <source>
        <dbReference type="ARBA" id="ARBA00022777"/>
    </source>
</evidence>
<name>A0A6S6T520_9GAMM</name>
<accession>A0A6S6T520</accession>
<evidence type="ECO:0000256" key="4">
    <source>
        <dbReference type="ARBA" id="ARBA00022741"/>
    </source>
</evidence>
<dbReference type="EC" id="2.7.1.48" evidence="2"/>
<dbReference type="GO" id="GO:0005524">
    <property type="term" value="F:ATP binding"/>
    <property type="evidence" value="ECO:0007669"/>
    <property type="project" value="InterPro"/>
</dbReference>
<gene>
    <name evidence="7" type="ORF">HELGO_WM87326</name>
</gene>
<dbReference type="PRINTS" id="PR00988">
    <property type="entry name" value="URIDINKINASE"/>
</dbReference>
<keyword evidence="5 7" id="KW-0418">Kinase</keyword>
<protein>
    <recommendedName>
        <fullName evidence="2">uridine/cytidine kinase</fullName>
        <ecNumber evidence="2">2.7.1.48</ecNumber>
    </recommendedName>
</protein>
<organism evidence="7">
    <name type="scientific">uncultured Thiotrichaceae bacterium</name>
    <dbReference type="NCBI Taxonomy" id="298394"/>
    <lineage>
        <taxon>Bacteria</taxon>
        <taxon>Pseudomonadati</taxon>
        <taxon>Pseudomonadota</taxon>
        <taxon>Gammaproteobacteria</taxon>
        <taxon>Thiotrichales</taxon>
        <taxon>Thiotrichaceae</taxon>
        <taxon>environmental samples</taxon>
    </lineage>
</organism>
<evidence type="ECO:0000259" key="6">
    <source>
        <dbReference type="Pfam" id="PF00485"/>
    </source>
</evidence>
<keyword evidence="4" id="KW-0547">Nucleotide-binding</keyword>
<evidence type="ECO:0000256" key="3">
    <source>
        <dbReference type="ARBA" id="ARBA00022679"/>
    </source>
</evidence>
<evidence type="ECO:0000256" key="1">
    <source>
        <dbReference type="ARBA" id="ARBA00004690"/>
    </source>
</evidence>
<keyword evidence="3 7" id="KW-0808">Transferase</keyword>
<dbReference type="GO" id="GO:0004849">
    <property type="term" value="F:uridine kinase activity"/>
    <property type="evidence" value="ECO:0007669"/>
    <property type="project" value="UniProtKB-EC"/>
</dbReference>